<organism evidence="1 2">
    <name type="scientific">Dreissena polymorpha</name>
    <name type="common">Zebra mussel</name>
    <name type="synonym">Mytilus polymorpha</name>
    <dbReference type="NCBI Taxonomy" id="45954"/>
    <lineage>
        <taxon>Eukaryota</taxon>
        <taxon>Metazoa</taxon>
        <taxon>Spiralia</taxon>
        <taxon>Lophotrochozoa</taxon>
        <taxon>Mollusca</taxon>
        <taxon>Bivalvia</taxon>
        <taxon>Autobranchia</taxon>
        <taxon>Heteroconchia</taxon>
        <taxon>Euheterodonta</taxon>
        <taxon>Imparidentia</taxon>
        <taxon>Neoheterodontei</taxon>
        <taxon>Myida</taxon>
        <taxon>Dreissenoidea</taxon>
        <taxon>Dreissenidae</taxon>
        <taxon>Dreissena</taxon>
    </lineage>
</organism>
<gene>
    <name evidence="1" type="ORF">DPMN_000333</name>
</gene>
<proteinExistence type="predicted"/>
<dbReference type="AlphaFoldDB" id="A0A9D4MIS7"/>
<name>A0A9D4MIS7_DREPO</name>
<comment type="caution">
    <text evidence="1">The sequence shown here is derived from an EMBL/GenBank/DDBJ whole genome shotgun (WGS) entry which is preliminary data.</text>
</comment>
<dbReference type="EMBL" id="JAIWYP010000001">
    <property type="protein sequence ID" value="KAH3876489.1"/>
    <property type="molecule type" value="Genomic_DNA"/>
</dbReference>
<reference evidence="1" key="1">
    <citation type="journal article" date="2019" name="bioRxiv">
        <title>The Genome of the Zebra Mussel, Dreissena polymorpha: A Resource for Invasive Species Research.</title>
        <authorList>
            <person name="McCartney M.A."/>
            <person name="Auch B."/>
            <person name="Kono T."/>
            <person name="Mallez S."/>
            <person name="Zhang Y."/>
            <person name="Obille A."/>
            <person name="Becker A."/>
            <person name="Abrahante J.E."/>
            <person name="Garbe J."/>
            <person name="Badalamenti J.P."/>
            <person name="Herman A."/>
            <person name="Mangelson H."/>
            <person name="Liachko I."/>
            <person name="Sullivan S."/>
            <person name="Sone E.D."/>
            <person name="Koren S."/>
            <person name="Silverstein K.A.T."/>
            <person name="Beckman K.B."/>
            <person name="Gohl D.M."/>
        </authorList>
    </citation>
    <scope>NUCLEOTIDE SEQUENCE</scope>
    <source>
        <strain evidence="1">Duluth1</strain>
        <tissue evidence="1">Whole animal</tissue>
    </source>
</reference>
<accession>A0A9D4MIS7</accession>
<evidence type="ECO:0000313" key="1">
    <source>
        <dbReference type="EMBL" id="KAH3876489.1"/>
    </source>
</evidence>
<dbReference type="Proteomes" id="UP000828390">
    <property type="component" value="Unassembled WGS sequence"/>
</dbReference>
<sequence>MTQCLDSIQKIGNNKELCFIASVKYNHIIQNALTVLGMSDKVFTVRGKSEHNLSIPSDYFP</sequence>
<reference evidence="1" key="2">
    <citation type="submission" date="2020-11" db="EMBL/GenBank/DDBJ databases">
        <authorList>
            <person name="McCartney M.A."/>
            <person name="Auch B."/>
            <person name="Kono T."/>
            <person name="Mallez S."/>
            <person name="Becker A."/>
            <person name="Gohl D.M."/>
            <person name="Silverstein K.A.T."/>
            <person name="Koren S."/>
            <person name="Bechman K.B."/>
            <person name="Herman A."/>
            <person name="Abrahante J.E."/>
            <person name="Garbe J."/>
        </authorList>
    </citation>
    <scope>NUCLEOTIDE SEQUENCE</scope>
    <source>
        <strain evidence="1">Duluth1</strain>
        <tissue evidence="1">Whole animal</tissue>
    </source>
</reference>
<keyword evidence="2" id="KW-1185">Reference proteome</keyword>
<evidence type="ECO:0000313" key="2">
    <source>
        <dbReference type="Proteomes" id="UP000828390"/>
    </source>
</evidence>
<protein>
    <submittedName>
        <fullName evidence="1">Uncharacterized protein</fullName>
    </submittedName>
</protein>